<evidence type="ECO:0000313" key="9">
    <source>
        <dbReference type="Proteomes" id="UP001597045"/>
    </source>
</evidence>
<feature type="transmembrane region" description="Helical" evidence="7">
    <location>
        <begin position="84"/>
        <end position="106"/>
    </location>
</feature>
<evidence type="ECO:0000256" key="4">
    <source>
        <dbReference type="ARBA" id="ARBA00022847"/>
    </source>
</evidence>
<evidence type="ECO:0000256" key="5">
    <source>
        <dbReference type="ARBA" id="ARBA00022989"/>
    </source>
</evidence>
<sequence length="200" mass="20684">MSTTEQPARRDRTHLLYISVIVAVVLGIVVGLLAPKTGLALKPLGDGFIALIKMMITPIIFCTIVVGVGSIARAAKVGKVGGLAITYFVVMSFVALAIGLIVGNIVQPGTGLHLTDALSKAGEKQAGTPTDTNTFLLGIIPTTLVSSLTSGQVLQALFVALLVGFAIQAIGAKAAPVLRGVEAIQRVVFKILAMIMWAAP</sequence>
<name>A0ABW3MAP9_9PSEU</name>
<organism evidence="8 9">
    <name type="scientific">Kibdelosporangium lantanae</name>
    <dbReference type="NCBI Taxonomy" id="1497396"/>
    <lineage>
        <taxon>Bacteria</taxon>
        <taxon>Bacillati</taxon>
        <taxon>Actinomycetota</taxon>
        <taxon>Actinomycetes</taxon>
        <taxon>Pseudonocardiales</taxon>
        <taxon>Pseudonocardiaceae</taxon>
        <taxon>Kibdelosporangium</taxon>
    </lineage>
</organism>
<evidence type="ECO:0000256" key="7">
    <source>
        <dbReference type="SAM" id="Phobius"/>
    </source>
</evidence>
<keyword evidence="5 7" id="KW-1133">Transmembrane helix</keyword>
<evidence type="ECO:0000256" key="2">
    <source>
        <dbReference type="ARBA" id="ARBA00022448"/>
    </source>
</evidence>
<keyword evidence="2" id="KW-0813">Transport</keyword>
<proteinExistence type="predicted"/>
<reference evidence="9" key="1">
    <citation type="journal article" date="2019" name="Int. J. Syst. Evol. Microbiol.">
        <title>The Global Catalogue of Microorganisms (GCM) 10K type strain sequencing project: providing services to taxonomists for standard genome sequencing and annotation.</title>
        <authorList>
            <consortium name="The Broad Institute Genomics Platform"/>
            <consortium name="The Broad Institute Genome Sequencing Center for Infectious Disease"/>
            <person name="Wu L."/>
            <person name="Ma J."/>
        </authorList>
    </citation>
    <scope>NUCLEOTIDE SEQUENCE [LARGE SCALE GENOMIC DNA]</scope>
    <source>
        <strain evidence="9">JCM 31486</strain>
    </source>
</reference>
<feature type="transmembrane region" description="Helical" evidence="7">
    <location>
        <begin position="47"/>
        <end position="72"/>
    </location>
</feature>
<dbReference type="Gene3D" id="1.10.3860.10">
    <property type="entry name" value="Sodium:dicarboxylate symporter"/>
    <property type="match status" value="1"/>
</dbReference>
<comment type="caution">
    <text evidence="8">The sequence shown here is derived from an EMBL/GenBank/DDBJ whole genome shotgun (WGS) entry which is preliminary data.</text>
</comment>
<protein>
    <submittedName>
        <fullName evidence="8">Cation:dicarboxylate symporter family transporter</fullName>
    </submittedName>
</protein>
<dbReference type="PRINTS" id="PR00173">
    <property type="entry name" value="EDTRNSPORT"/>
</dbReference>
<dbReference type="EMBL" id="JBHTIS010000625">
    <property type="protein sequence ID" value="MFD1046359.1"/>
    <property type="molecule type" value="Genomic_DNA"/>
</dbReference>
<evidence type="ECO:0000256" key="1">
    <source>
        <dbReference type="ARBA" id="ARBA00004141"/>
    </source>
</evidence>
<comment type="subcellular location">
    <subcellularLocation>
        <location evidence="1">Membrane</location>
        <topology evidence="1">Multi-pass membrane protein</topology>
    </subcellularLocation>
</comment>
<feature type="transmembrane region" description="Helical" evidence="7">
    <location>
        <begin position="153"/>
        <end position="171"/>
    </location>
</feature>
<dbReference type="InterPro" id="IPR018107">
    <property type="entry name" value="Na-dicarboxylate_symporter_CS"/>
</dbReference>
<dbReference type="PROSITE" id="PS00713">
    <property type="entry name" value="NA_DICARBOXYL_SYMP_1"/>
    <property type="match status" value="1"/>
</dbReference>
<keyword evidence="4" id="KW-0769">Symport</keyword>
<keyword evidence="3 7" id="KW-0812">Transmembrane</keyword>
<keyword evidence="9" id="KW-1185">Reference proteome</keyword>
<keyword evidence="6 7" id="KW-0472">Membrane</keyword>
<dbReference type="PANTHER" id="PTHR42865">
    <property type="entry name" value="PROTON/GLUTAMATE-ASPARTATE SYMPORTER"/>
    <property type="match status" value="1"/>
</dbReference>
<evidence type="ECO:0000256" key="3">
    <source>
        <dbReference type="ARBA" id="ARBA00022692"/>
    </source>
</evidence>
<feature type="transmembrane region" description="Helical" evidence="7">
    <location>
        <begin position="15"/>
        <end position="35"/>
    </location>
</feature>
<evidence type="ECO:0000256" key="6">
    <source>
        <dbReference type="ARBA" id="ARBA00023136"/>
    </source>
</evidence>
<dbReference type="InterPro" id="IPR001991">
    <property type="entry name" value="Na-dicarboxylate_symporter"/>
</dbReference>
<accession>A0ABW3MAP9</accession>
<dbReference type="Pfam" id="PF00375">
    <property type="entry name" value="SDF"/>
    <property type="match status" value="1"/>
</dbReference>
<dbReference type="PANTHER" id="PTHR42865:SF1">
    <property type="entry name" value="AEROBIC C4-DICARBOXYLATE TRANSPORT PROTEIN"/>
    <property type="match status" value="1"/>
</dbReference>
<dbReference type="Proteomes" id="UP001597045">
    <property type="component" value="Unassembled WGS sequence"/>
</dbReference>
<evidence type="ECO:0000313" key="8">
    <source>
        <dbReference type="EMBL" id="MFD1046359.1"/>
    </source>
</evidence>
<gene>
    <name evidence="8" type="ORF">ACFQ1S_12735</name>
</gene>
<dbReference type="InterPro" id="IPR036458">
    <property type="entry name" value="Na:dicarbo_symporter_sf"/>
</dbReference>
<feature type="non-terminal residue" evidence="8">
    <location>
        <position position="200"/>
    </location>
</feature>
<dbReference type="SUPFAM" id="SSF118215">
    <property type="entry name" value="Proton glutamate symport protein"/>
    <property type="match status" value="1"/>
</dbReference>